<dbReference type="Proteomes" id="UP000784294">
    <property type="component" value="Unassembled WGS sequence"/>
</dbReference>
<reference evidence="2" key="1">
    <citation type="submission" date="2018-11" db="EMBL/GenBank/DDBJ databases">
        <authorList>
            <consortium name="Pathogen Informatics"/>
        </authorList>
    </citation>
    <scope>NUCLEOTIDE SEQUENCE</scope>
</reference>
<name>A0A448X2R7_9PLAT</name>
<protein>
    <submittedName>
        <fullName evidence="2">Uncharacterized protein</fullName>
    </submittedName>
</protein>
<evidence type="ECO:0000313" key="2">
    <source>
        <dbReference type="EMBL" id="VEL26274.1"/>
    </source>
</evidence>
<evidence type="ECO:0000256" key="1">
    <source>
        <dbReference type="SAM" id="MobiDB-lite"/>
    </source>
</evidence>
<gene>
    <name evidence="2" type="ORF">PXEA_LOCUS19714</name>
</gene>
<dbReference type="EMBL" id="CAAALY010079158">
    <property type="protein sequence ID" value="VEL26274.1"/>
    <property type="molecule type" value="Genomic_DNA"/>
</dbReference>
<keyword evidence="3" id="KW-1185">Reference proteome</keyword>
<dbReference type="AlphaFoldDB" id="A0A448X2R7"/>
<evidence type="ECO:0000313" key="3">
    <source>
        <dbReference type="Proteomes" id="UP000784294"/>
    </source>
</evidence>
<organism evidence="2 3">
    <name type="scientific">Protopolystoma xenopodis</name>
    <dbReference type="NCBI Taxonomy" id="117903"/>
    <lineage>
        <taxon>Eukaryota</taxon>
        <taxon>Metazoa</taxon>
        <taxon>Spiralia</taxon>
        <taxon>Lophotrochozoa</taxon>
        <taxon>Platyhelminthes</taxon>
        <taxon>Monogenea</taxon>
        <taxon>Polyopisthocotylea</taxon>
        <taxon>Polystomatidea</taxon>
        <taxon>Polystomatidae</taxon>
        <taxon>Protopolystoma</taxon>
    </lineage>
</organism>
<proteinExistence type="predicted"/>
<sequence length="223" mass="24867">MVTISSNQNQLSTERHVSVAWRDRNLSTHGEAFASSVQMECVHSLVTQTNCFISGAQPLLATINKQPVRHSLEPFPCTLTRDSEQQSYLLQQQHNFPETTFLGVSSLSPSEASGVNNCSGNNESGEGQLSQQPLKIDIKQVAVSKPLDQKNTLALMEKSEADYHEFVSRANEKQNIRDKALGSGLDLMFMNDMVEEENATNDFGLLFQLCYAKRLKITDIRVD</sequence>
<accession>A0A448X2R7</accession>
<feature type="compositionally biased region" description="Low complexity" evidence="1">
    <location>
        <begin position="113"/>
        <end position="127"/>
    </location>
</feature>
<feature type="region of interest" description="Disordered" evidence="1">
    <location>
        <begin position="112"/>
        <end position="131"/>
    </location>
</feature>
<comment type="caution">
    <text evidence="2">The sequence shown here is derived from an EMBL/GenBank/DDBJ whole genome shotgun (WGS) entry which is preliminary data.</text>
</comment>